<dbReference type="Proteomes" id="UP000016462">
    <property type="component" value="Unassembled WGS sequence"/>
</dbReference>
<accession>U1MMI5</accession>
<dbReference type="InterPro" id="IPR014755">
    <property type="entry name" value="Cu-Rt/internalin_Ig-like"/>
</dbReference>
<evidence type="ECO:0000313" key="8">
    <source>
        <dbReference type="Proteomes" id="UP000016462"/>
    </source>
</evidence>
<feature type="transmembrane region" description="Helical" evidence="4">
    <location>
        <begin position="181"/>
        <end position="202"/>
    </location>
</feature>
<feature type="chain" id="PRO_5004617192" description="CopC domain-containing protein" evidence="5">
    <location>
        <begin position="19"/>
        <end position="213"/>
    </location>
</feature>
<evidence type="ECO:0000256" key="4">
    <source>
        <dbReference type="SAM" id="Phobius"/>
    </source>
</evidence>
<evidence type="ECO:0000256" key="1">
    <source>
        <dbReference type="ARBA" id="ARBA00022729"/>
    </source>
</evidence>
<organism evidence="7 8">
    <name type="scientific">Agrococcus pavilionensis RW1</name>
    <dbReference type="NCBI Taxonomy" id="1330458"/>
    <lineage>
        <taxon>Bacteria</taxon>
        <taxon>Bacillati</taxon>
        <taxon>Actinomycetota</taxon>
        <taxon>Actinomycetes</taxon>
        <taxon>Micrococcales</taxon>
        <taxon>Microbacteriaceae</taxon>
        <taxon>Agrococcus</taxon>
    </lineage>
</organism>
<keyword evidence="2" id="KW-0186">Copper</keyword>
<dbReference type="AlphaFoldDB" id="U1MMI5"/>
<dbReference type="Gene3D" id="2.60.40.1220">
    <property type="match status" value="1"/>
</dbReference>
<protein>
    <recommendedName>
        <fullName evidence="6">CopC domain-containing protein</fullName>
    </recommendedName>
</protein>
<keyword evidence="4" id="KW-1133">Transmembrane helix</keyword>
<evidence type="ECO:0000313" key="7">
    <source>
        <dbReference type="EMBL" id="ERG63091.1"/>
    </source>
</evidence>
<comment type="caution">
    <text evidence="7">The sequence shown here is derived from an EMBL/GenBank/DDBJ whole genome shotgun (WGS) entry which is preliminary data.</text>
</comment>
<keyword evidence="4" id="KW-0472">Membrane</keyword>
<evidence type="ECO:0000256" key="2">
    <source>
        <dbReference type="ARBA" id="ARBA00023008"/>
    </source>
</evidence>
<keyword evidence="8" id="KW-1185">Reference proteome</keyword>
<evidence type="ECO:0000256" key="5">
    <source>
        <dbReference type="SAM" id="SignalP"/>
    </source>
</evidence>
<sequence length="213" mass="21067">MHAALAALAAVVLLPAHAAVIGSTPSDGDTVTEQPGTFGVVLNEEILSLAGADSANRLQLTDAAGLYYGDGCAVVEGDTISLEAQLGAAGDYSLAYQVVSADGHPVDGSVSFAFEPADGEAGAAGSETAPICGVAAPDASEPASTTEPEASVDPSEAAPGPVATDDATPTDAAEGDEGGEFPFIAIGVIALLAVLAIVAYTVNRGSRRRRDDA</sequence>
<feature type="domain" description="CopC" evidence="6">
    <location>
        <begin position="17"/>
        <end position="113"/>
    </location>
</feature>
<dbReference type="InterPro" id="IPR014756">
    <property type="entry name" value="Ig_E-set"/>
</dbReference>
<name>U1MMI5_9MICO</name>
<dbReference type="Pfam" id="PF04234">
    <property type="entry name" value="CopC"/>
    <property type="match status" value="1"/>
</dbReference>
<dbReference type="EMBL" id="ASHR01000039">
    <property type="protein sequence ID" value="ERG63091.1"/>
    <property type="molecule type" value="Genomic_DNA"/>
</dbReference>
<feature type="compositionally biased region" description="Low complexity" evidence="3">
    <location>
        <begin position="157"/>
        <end position="172"/>
    </location>
</feature>
<keyword evidence="1 5" id="KW-0732">Signal</keyword>
<proteinExistence type="predicted"/>
<dbReference type="GO" id="GO:0046688">
    <property type="term" value="P:response to copper ion"/>
    <property type="evidence" value="ECO:0007669"/>
    <property type="project" value="InterPro"/>
</dbReference>
<keyword evidence="4" id="KW-0812">Transmembrane</keyword>
<dbReference type="RefSeq" id="WP_021011683.1">
    <property type="nucleotide sequence ID" value="NZ_ASHR01000039.1"/>
</dbReference>
<evidence type="ECO:0000259" key="6">
    <source>
        <dbReference type="Pfam" id="PF04234"/>
    </source>
</evidence>
<feature type="signal peptide" evidence="5">
    <location>
        <begin position="1"/>
        <end position="18"/>
    </location>
</feature>
<dbReference type="GO" id="GO:0005507">
    <property type="term" value="F:copper ion binding"/>
    <property type="evidence" value="ECO:0007669"/>
    <property type="project" value="InterPro"/>
</dbReference>
<evidence type="ECO:0000256" key="3">
    <source>
        <dbReference type="SAM" id="MobiDB-lite"/>
    </source>
</evidence>
<dbReference type="InterPro" id="IPR007348">
    <property type="entry name" value="CopC_dom"/>
</dbReference>
<dbReference type="OrthoDB" id="5242236at2"/>
<gene>
    <name evidence="7" type="ORF">L332_01300</name>
</gene>
<feature type="region of interest" description="Disordered" evidence="3">
    <location>
        <begin position="132"/>
        <end position="176"/>
    </location>
</feature>
<dbReference type="SUPFAM" id="SSF81296">
    <property type="entry name" value="E set domains"/>
    <property type="match status" value="1"/>
</dbReference>
<dbReference type="GO" id="GO:0042597">
    <property type="term" value="C:periplasmic space"/>
    <property type="evidence" value="ECO:0007669"/>
    <property type="project" value="InterPro"/>
</dbReference>
<reference evidence="7 8" key="1">
    <citation type="journal article" date="2013" name="Genome Announc.">
        <title>First draft genome sequence from a member of the genus agrococcus, isolated from modern microbialites.</title>
        <authorList>
            <person name="White R.A.III."/>
            <person name="Grassa C.J."/>
            <person name="Suttle C.A."/>
        </authorList>
    </citation>
    <scope>NUCLEOTIDE SEQUENCE [LARGE SCALE GENOMIC DNA]</scope>
    <source>
        <strain evidence="7 8">RW1</strain>
    </source>
</reference>